<reference evidence="3 4" key="1">
    <citation type="submission" date="2023-03" db="EMBL/GenBank/DDBJ databases">
        <title>Draft genome sequence of Thalassotalea insulae KCTC 62186T.</title>
        <authorList>
            <person name="Sawabe T."/>
        </authorList>
    </citation>
    <scope>NUCLEOTIDE SEQUENCE [LARGE SCALE GENOMIC DNA]</scope>
    <source>
        <strain evidence="3 4">KCTC 62186</strain>
    </source>
</reference>
<keyword evidence="1" id="KW-0732">Signal</keyword>
<evidence type="ECO:0000313" key="3">
    <source>
        <dbReference type="EMBL" id="GLX78188.1"/>
    </source>
</evidence>
<gene>
    <name evidence="3" type="ORF">tinsulaeT_15280</name>
</gene>
<organism evidence="3 4">
    <name type="scientific">Thalassotalea insulae</name>
    <dbReference type="NCBI Taxonomy" id="2056778"/>
    <lineage>
        <taxon>Bacteria</taxon>
        <taxon>Pseudomonadati</taxon>
        <taxon>Pseudomonadota</taxon>
        <taxon>Gammaproteobacteria</taxon>
        <taxon>Alteromonadales</taxon>
        <taxon>Colwelliaceae</taxon>
        <taxon>Thalassotalea</taxon>
    </lineage>
</organism>
<dbReference type="EMBL" id="BSST01000001">
    <property type="protein sequence ID" value="GLX78188.1"/>
    <property type="molecule type" value="Genomic_DNA"/>
</dbReference>
<dbReference type="Proteomes" id="UP001157186">
    <property type="component" value="Unassembled WGS sequence"/>
</dbReference>
<evidence type="ECO:0000256" key="1">
    <source>
        <dbReference type="SAM" id="SignalP"/>
    </source>
</evidence>
<sequence length="329" mass="35228">MNSKLKVCASILAASIISSTATAGVVTEWSYSNQAGFLNWAGTHDSYGENSWTDDDVAASGDSTGGDANVLDTNFDGVVDGNDVSLATTLEWGTPAFDGNGQKSSLVIDSPVNDNLTTNDWEWAQGTNVNHNNYKINDDELTNATLLDGLALTPASWEAFGDDENVLLDNAPYFAPQLAFGINFYETDNNAAQCPDGFANGEGSNVNGCGDIFQVTGLEHLQLPIVVGDDFLEFTVPFVLMGADHQPLEGWGDTVYLVTTRISGLKTLESDECFNDNVSTSCPYGFVTVEEDDNVLAAEFKIRTVPEPSTLAIFGLGIVGFSLLRRKKA</sequence>
<protein>
    <recommendedName>
        <fullName evidence="2">Ice-binding protein C-terminal domain-containing protein</fullName>
    </recommendedName>
</protein>
<feature type="domain" description="Ice-binding protein C-terminal" evidence="2">
    <location>
        <begin position="304"/>
        <end position="326"/>
    </location>
</feature>
<feature type="signal peptide" evidence="1">
    <location>
        <begin position="1"/>
        <end position="23"/>
    </location>
</feature>
<feature type="chain" id="PRO_5046456683" description="Ice-binding protein C-terminal domain-containing protein" evidence="1">
    <location>
        <begin position="24"/>
        <end position="329"/>
    </location>
</feature>
<name>A0ABQ6GQE6_9GAMM</name>
<proteinExistence type="predicted"/>
<dbReference type="Pfam" id="PF07589">
    <property type="entry name" value="PEP-CTERM"/>
    <property type="match status" value="1"/>
</dbReference>
<keyword evidence="4" id="KW-1185">Reference proteome</keyword>
<dbReference type="NCBIfam" id="NF038125">
    <property type="entry name" value="PEP_CTERM_THxN"/>
    <property type="match status" value="1"/>
</dbReference>
<dbReference type="RefSeq" id="WP_284244075.1">
    <property type="nucleotide sequence ID" value="NZ_BSST01000001.1"/>
</dbReference>
<dbReference type="NCBIfam" id="TIGR02595">
    <property type="entry name" value="PEP_CTERM"/>
    <property type="match status" value="1"/>
</dbReference>
<comment type="caution">
    <text evidence="3">The sequence shown here is derived from an EMBL/GenBank/DDBJ whole genome shotgun (WGS) entry which is preliminary data.</text>
</comment>
<dbReference type="InterPro" id="IPR013424">
    <property type="entry name" value="Ice-binding_C"/>
</dbReference>
<evidence type="ECO:0000313" key="4">
    <source>
        <dbReference type="Proteomes" id="UP001157186"/>
    </source>
</evidence>
<evidence type="ECO:0000259" key="2">
    <source>
        <dbReference type="Pfam" id="PF07589"/>
    </source>
</evidence>
<accession>A0ABQ6GQE6</accession>